<sequence length="28" mass="3271">MNECCGFELFVLCKRHYLVRRSGMSSTC</sequence>
<organism evidence="1">
    <name type="scientific">Arundo donax</name>
    <name type="common">Giant reed</name>
    <name type="synonym">Donax arundinaceus</name>
    <dbReference type="NCBI Taxonomy" id="35708"/>
    <lineage>
        <taxon>Eukaryota</taxon>
        <taxon>Viridiplantae</taxon>
        <taxon>Streptophyta</taxon>
        <taxon>Embryophyta</taxon>
        <taxon>Tracheophyta</taxon>
        <taxon>Spermatophyta</taxon>
        <taxon>Magnoliopsida</taxon>
        <taxon>Liliopsida</taxon>
        <taxon>Poales</taxon>
        <taxon>Poaceae</taxon>
        <taxon>PACMAD clade</taxon>
        <taxon>Arundinoideae</taxon>
        <taxon>Arundineae</taxon>
        <taxon>Arundo</taxon>
    </lineage>
</organism>
<protein>
    <submittedName>
        <fullName evidence="1">Uncharacterized protein</fullName>
    </submittedName>
</protein>
<proteinExistence type="predicted"/>
<evidence type="ECO:0000313" key="1">
    <source>
        <dbReference type="EMBL" id="JAD52702.1"/>
    </source>
</evidence>
<reference evidence="1" key="2">
    <citation type="journal article" date="2015" name="Data Brief">
        <title>Shoot transcriptome of the giant reed, Arundo donax.</title>
        <authorList>
            <person name="Barrero R.A."/>
            <person name="Guerrero F.D."/>
            <person name="Moolhuijzen P."/>
            <person name="Goolsby J.A."/>
            <person name="Tidwell J."/>
            <person name="Bellgard S.E."/>
            <person name="Bellgard M.I."/>
        </authorList>
    </citation>
    <scope>NUCLEOTIDE SEQUENCE</scope>
    <source>
        <tissue evidence="1">Shoot tissue taken approximately 20 cm above the soil surface</tissue>
    </source>
</reference>
<dbReference type="AlphaFoldDB" id="A0A0A9B057"/>
<accession>A0A0A9B057</accession>
<dbReference type="EMBL" id="GBRH01245193">
    <property type="protein sequence ID" value="JAD52702.1"/>
    <property type="molecule type" value="Transcribed_RNA"/>
</dbReference>
<name>A0A0A9B057_ARUDO</name>
<reference evidence="1" key="1">
    <citation type="submission" date="2014-09" db="EMBL/GenBank/DDBJ databases">
        <authorList>
            <person name="Magalhaes I.L.F."/>
            <person name="Oliveira U."/>
            <person name="Santos F.R."/>
            <person name="Vidigal T.H.D.A."/>
            <person name="Brescovit A.D."/>
            <person name="Santos A.J."/>
        </authorList>
    </citation>
    <scope>NUCLEOTIDE SEQUENCE</scope>
    <source>
        <tissue evidence="1">Shoot tissue taken approximately 20 cm above the soil surface</tissue>
    </source>
</reference>